<dbReference type="AlphaFoldDB" id="A0AAW1EPA6"/>
<protein>
    <submittedName>
        <fullName evidence="1">Uncharacterized protein</fullName>
    </submittedName>
</protein>
<gene>
    <name evidence="1" type="ORF">VZT92_016830</name>
</gene>
<evidence type="ECO:0000313" key="2">
    <source>
        <dbReference type="Proteomes" id="UP001488805"/>
    </source>
</evidence>
<name>A0AAW1EPA6_ZOAVI</name>
<reference evidence="1 2" key="1">
    <citation type="journal article" date="2024" name="Genome Biol. Evol.">
        <title>Chromosome-level genome assembly of the viviparous eelpout Zoarces viviparus.</title>
        <authorList>
            <person name="Fuhrmann N."/>
            <person name="Brasseur M.V."/>
            <person name="Bakowski C.E."/>
            <person name="Podsiadlowski L."/>
            <person name="Prost S."/>
            <person name="Krehenwinkel H."/>
            <person name="Mayer C."/>
        </authorList>
    </citation>
    <scope>NUCLEOTIDE SEQUENCE [LARGE SCALE GENOMIC DNA]</scope>
    <source>
        <strain evidence="1">NO-MEL_2022_Ind0_liver</strain>
    </source>
</reference>
<dbReference type="EMBL" id="JBCEZU010000145">
    <property type="protein sequence ID" value="KAK9524435.1"/>
    <property type="molecule type" value="Genomic_DNA"/>
</dbReference>
<sequence>MYEGRMILRSYTVTSALRRHASKSAAPAHISSLSPASLLEALILPTEWMCIGQTENTQFHFTGYFVPTAGSPLDAQLRTVAK</sequence>
<accession>A0AAW1EPA6</accession>
<comment type="caution">
    <text evidence="1">The sequence shown here is derived from an EMBL/GenBank/DDBJ whole genome shotgun (WGS) entry which is preliminary data.</text>
</comment>
<evidence type="ECO:0000313" key="1">
    <source>
        <dbReference type="EMBL" id="KAK9524435.1"/>
    </source>
</evidence>
<proteinExistence type="predicted"/>
<organism evidence="1 2">
    <name type="scientific">Zoarces viviparus</name>
    <name type="common">Viviparous eelpout</name>
    <name type="synonym">Blennius viviparus</name>
    <dbReference type="NCBI Taxonomy" id="48416"/>
    <lineage>
        <taxon>Eukaryota</taxon>
        <taxon>Metazoa</taxon>
        <taxon>Chordata</taxon>
        <taxon>Craniata</taxon>
        <taxon>Vertebrata</taxon>
        <taxon>Euteleostomi</taxon>
        <taxon>Actinopterygii</taxon>
        <taxon>Neopterygii</taxon>
        <taxon>Teleostei</taxon>
        <taxon>Neoteleostei</taxon>
        <taxon>Acanthomorphata</taxon>
        <taxon>Eupercaria</taxon>
        <taxon>Perciformes</taxon>
        <taxon>Cottioidei</taxon>
        <taxon>Zoarcales</taxon>
        <taxon>Zoarcidae</taxon>
        <taxon>Zoarcinae</taxon>
        <taxon>Zoarces</taxon>
    </lineage>
</organism>
<keyword evidence="2" id="KW-1185">Reference proteome</keyword>
<dbReference type="Proteomes" id="UP001488805">
    <property type="component" value="Unassembled WGS sequence"/>
</dbReference>